<evidence type="ECO:0000313" key="2">
    <source>
        <dbReference type="Proteomes" id="UP001497680"/>
    </source>
</evidence>
<gene>
    <name evidence="1" type="ORF">F4821DRAFT_236202</name>
</gene>
<proteinExistence type="predicted"/>
<organism evidence="1 2">
    <name type="scientific">Hypoxylon rubiginosum</name>
    <dbReference type="NCBI Taxonomy" id="110542"/>
    <lineage>
        <taxon>Eukaryota</taxon>
        <taxon>Fungi</taxon>
        <taxon>Dikarya</taxon>
        <taxon>Ascomycota</taxon>
        <taxon>Pezizomycotina</taxon>
        <taxon>Sordariomycetes</taxon>
        <taxon>Xylariomycetidae</taxon>
        <taxon>Xylariales</taxon>
        <taxon>Hypoxylaceae</taxon>
        <taxon>Hypoxylon</taxon>
    </lineage>
</organism>
<keyword evidence="2" id="KW-1185">Reference proteome</keyword>
<dbReference type="Proteomes" id="UP001497680">
    <property type="component" value="Unassembled WGS sequence"/>
</dbReference>
<protein>
    <submittedName>
        <fullName evidence="1">6-hydroxy-D-nicotine oxidase</fullName>
    </submittedName>
</protein>
<sequence>MSKSAAAACATLATALPERVITPDNAEYESLRDFPWSNTCWLPAACYVRPRTTDEVAIAVKAIKEAGSQFTIRGGGHNCNPNLSSTDGTGVVIDLHDLNTISIDKSSRIAKVAAGSTWGQVYTFLEEYGLTAIGARQKDVGVGGYLLGGGLPAFSNLHGLGADSIVNFEVVLADSTIVNANQAENPDLYRALKGGGTNFGIVTRFDIQTYEIKAQYTLNIYDRADYANIFRATIELQKAMETDPKYGLVLGFYPTMCLVGLLYADWVAETPKAFEPFMNLKSLQTSMISTTNGTIKSLADAFGPATHLRRHCSTATTKVSYDLYLDTHKHWLAMLEKYPGAGNMFYAIQPLSSAVAQLAEVRGGNTVGIEPVSQSWWAFCAEWSDQENDAAGYDGINELCSGIRTIAEKKGQLLDLIFMNDASVSQGVLASYGADNVKRLRETAAKYDPEGFFQKQQKDGFLLRKL</sequence>
<evidence type="ECO:0000313" key="1">
    <source>
        <dbReference type="EMBL" id="KAI6087316.1"/>
    </source>
</evidence>
<accession>A0ACC0D3J9</accession>
<comment type="caution">
    <text evidence="1">The sequence shown here is derived from an EMBL/GenBank/DDBJ whole genome shotgun (WGS) entry which is preliminary data.</text>
</comment>
<name>A0ACC0D3J9_9PEZI</name>
<dbReference type="EMBL" id="MU394308">
    <property type="protein sequence ID" value="KAI6087316.1"/>
    <property type="molecule type" value="Genomic_DNA"/>
</dbReference>
<reference evidence="1 2" key="1">
    <citation type="journal article" date="2022" name="New Phytol.">
        <title>Ecological generalism drives hyperdiversity of secondary metabolite gene clusters in xylarialean endophytes.</title>
        <authorList>
            <person name="Franco M.E.E."/>
            <person name="Wisecaver J.H."/>
            <person name="Arnold A.E."/>
            <person name="Ju Y.M."/>
            <person name="Slot J.C."/>
            <person name="Ahrendt S."/>
            <person name="Moore L.P."/>
            <person name="Eastman K.E."/>
            <person name="Scott K."/>
            <person name="Konkel Z."/>
            <person name="Mondo S.J."/>
            <person name="Kuo A."/>
            <person name="Hayes R.D."/>
            <person name="Haridas S."/>
            <person name="Andreopoulos B."/>
            <person name="Riley R."/>
            <person name="LaButti K."/>
            <person name="Pangilinan J."/>
            <person name="Lipzen A."/>
            <person name="Amirebrahimi M."/>
            <person name="Yan J."/>
            <person name="Adam C."/>
            <person name="Keymanesh K."/>
            <person name="Ng V."/>
            <person name="Louie K."/>
            <person name="Northen T."/>
            <person name="Drula E."/>
            <person name="Henrissat B."/>
            <person name="Hsieh H.M."/>
            <person name="Youens-Clark K."/>
            <person name="Lutzoni F."/>
            <person name="Miadlikowska J."/>
            <person name="Eastwood D.C."/>
            <person name="Hamelin R.C."/>
            <person name="Grigoriev I.V."/>
            <person name="U'Ren J.M."/>
        </authorList>
    </citation>
    <scope>NUCLEOTIDE SEQUENCE [LARGE SCALE GENOMIC DNA]</scope>
    <source>
        <strain evidence="1 2">ER1909</strain>
    </source>
</reference>